<organism evidence="3 4">
    <name type="scientific">Guyanagaster necrorhizus</name>
    <dbReference type="NCBI Taxonomy" id="856835"/>
    <lineage>
        <taxon>Eukaryota</taxon>
        <taxon>Fungi</taxon>
        <taxon>Dikarya</taxon>
        <taxon>Basidiomycota</taxon>
        <taxon>Agaricomycotina</taxon>
        <taxon>Agaricomycetes</taxon>
        <taxon>Agaricomycetidae</taxon>
        <taxon>Agaricales</taxon>
        <taxon>Marasmiineae</taxon>
        <taxon>Physalacriaceae</taxon>
        <taxon>Guyanagaster</taxon>
    </lineage>
</organism>
<keyword evidence="4" id="KW-1185">Reference proteome</keyword>
<name>A0A9P7VGC4_9AGAR</name>
<dbReference type="PANTHER" id="PTHR10039:SF14">
    <property type="entry name" value="NACHT DOMAIN-CONTAINING PROTEIN"/>
    <property type="match status" value="1"/>
</dbReference>
<sequence length="763" mass="86303">MFKCLDFLRRIFCCFKREKEPREGIRRLKTTLSLLHSTLGEVPVPGLKAFLGISVGIVNLMENVSSNQRNFRDIYDLIQEIDNQLTVLKQHYPMPEQLAERLASIASHIDEFDDPLLVDRFFRCIKQDLDSLTRDAVIIAAANASKIVENGKIISLSSSVVANKHSQNYSESFCRDAQERRILGGTFFCSRRDENRRDVRRIIPSIAYQLAEFNEIYKQQLLKAIKGWNGMITARPCEQWRRLIVSPLELMAPGAAPALIVIDGIDECSNRDGQHALWTCLSGPIPGSFKVLVTAVPDSHVSFGFTWHAPFYSVDLDSPRQSVDSDIHLYVQNRLQKLSPSQMQWPSTEDVSRVVKRSQGLFIYAAEACRQVEAAGSAVTHLSNLLVNMKDLPAGMERFFGRIFTSAIGSFSDENTALCRSILGMLALRKERNLSLSDLSALLGYDTAHVKGLLVGFRSILRVPQDDTEPIHLYHPSLTEFLTAPQVWRTRCDLDGCENIQCQDHPRIDFSRLYMPKEQRHRCIADKLLHYMIRHLSTDIGIARYTVGAGRIIEAQRSAPNGALEYACKHWADHLLLSGSNRREDVNQLALLVTSFLETKGGSWLGETVNNSRDSFHESLRDLQSADAWQRLHASAFAPEIQQPLRRLIQVGISKLEIVIHSRTSGSTGPEETVLQDVQPIVSPILHHDAHRVSPPHFSPTNPRVQMPVPSILGREMVSQSYDSHTLRHYRSWQEENSPRASSWRRSLLMRPSRSATFADQIT</sequence>
<dbReference type="Pfam" id="PF24883">
    <property type="entry name" value="NPHP3_N"/>
    <property type="match status" value="1"/>
</dbReference>
<dbReference type="InterPro" id="IPR056884">
    <property type="entry name" value="NPHP3-like_N"/>
</dbReference>
<evidence type="ECO:0000259" key="2">
    <source>
        <dbReference type="Pfam" id="PF24883"/>
    </source>
</evidence>
<proteinExistence type="predicted"/>
<protein>
    <recommendedName>
        <fullName evidence="2">Nephrocystin 3-like N-terminal domain-containing protein</fullName>
    </recommendedName>
</protein>
<feature type="domain" description="Nephrocystin 3-like N-terminal" evidence="2">
    <location>
        <begin position="176"/>
        <end position="294"/>
    </location>
</feature>
<dbReference type="AlphaFoldDB" id="A0A9P7VGC4"/>
<dbReference type="PANTHER" id="PTHR10039">
    <property type="entry name" value="AMELOGENIN"/>
    <property type="match status" value="1"/>
</dbReference>
<dbReference type="GeneID" id="66100410"/>
<dbReference type="Proteomes" id="UP000812287">
    <property type="component" value="Unassembled WGS sequence"/>
</dbReference>
<gene>
    <name evidence="3" type="ORF">BT62DRAFT_1013860</name>
</gene>
<evidence type="ECO:0000313" key="3">
    <source>
        <dbReference type="EMBL" id="KAG7439484.1"/>
    </source>
</evidence>
<dbReference type="OrthoDB" id="3027122at2759"/>
<comment type="caution">
    <text evidence="3">The sequence shown here is derived from an EMBL/GenBank/DDBJ whole genome shotgun (WGS) entry which is preliminary data.</text>
</comment>
<evidence type="ECO:0000313" key="4">
    <source>
        <dbReference type="Proteomes" id="UP000812287"/>
    </source>
</evidence>
<dbReference type="RefSeq" id="XP_043032984.1">
    <property type="nucleotide sequence ID" value="XM_043178123.1"/>
</dbReference>
<evidence type="ECO:0000256" key="1">
    <source>
        <dbReference type="ARBA" id="ARBA00022737"/>
    </source>
</evidence>
<dbReference type="EMBL" id="MU250592">
    <property type="protein sequence ID" value="KAG7439484.1"/>
    <property type="molecule type" value="Genomic_DNA"/>
</dbReference>
<accession>A0A9P7VGC4</accession>
<reference evidence="3" key="1">
    <citation type="submission" date="2020-11" db="EMBL/GenBank/DDBJ databases">
        <title>Adaptations for nitrogen fixation in a non-lichenized fungal sporocarp promotes dispersal by wood-feeding termites.</title>
        <authorList>
            <consortium name="DOE Joint Genome Institute"/>
            <person name="Koch R.A."/>
            <person name="Yoon G."/>
            <person name="Arayal U."/>
            <person name="Lail K."/>
            <person name="Amirebrahimi M."/>
            <person name="Labutti K."/>
            <person name="Lipzen A."/>
            <person name="Riley R."/>
            <person name="Barry K."/>
            <person name="Henrissat B."/>
            <person name="Grigoriev I.V."/>
            <person name="Herr J.R."/>
            <person name="Aime M.C."/>
        </authorList>
    </citation>
    <scope>NUCLEOTIDE SEQUENCE</scope>
    <source>
        <strain evidence="3">MCA 3950</strain>
    </source>
</reference>
<keyword evidence="1" id="KW-0677">Repeat</keyword>